<dbReference type="GO" id="GO:0015031">
    <property type="term" value="P:protein transport"/>
    <property type="evidence" value="ECO:0007669"/>
    <property type="project" value="InterPro"/>
</dbReference>
<feature type="compositionally biased region" description="Acidic residues" evidence="2">
    <location>
        <begin position="187"/>
        <end position="212"/>
    </location>
</feature>
<dbReference type="InterPro" id="IPR005061">
    <property type="entry name" value="Ist1"/>
</dbReference>
<sequence>MAPQQISYQVKLKTCLRMSIQYLRYAQDKQQALAKQYRRDVAQLLVANKEQKAHYRVESLINDDIHVELLEILELYCELLLARVSILCSIPDEVDLLTNHIEDGINEAVRALVFASPHASEIKELEQLRDLLTYKFGQDFLKVILEDKVGVPDKVLKKCSPNLPPDNLVVLYLKEIARTYDAPYSELSDEEDEDEDEDGDDQEDEEKDEETEGNSTKNERDEGKGDDTDKSDDEGENKGNDNSDDDTHIDTKKSKKKSIKDDKKAIVAIDNDAELDKDDEHVPITVRKPRQNSETMKKDLVIPKEIKKDVKVVHQKKKLGNKKEDDELEDLKKRFAALRR</sequence>
<evidence type="ECO:0000256" key="1">
    <source>
        <dbReference type="ARBA" id="ARBA00005536"/>
    </source>
</evidence>
<keyword evidence="4" id="KW-1185">Reference proteome</keyword>
<protein>
    <submittedName>
        <fullName evidence="3">Uncharacterized protein</fullName>
    </submittedName>
</protein>
<feature type="compositionally biased region" description="Basic and acidic residues" evidence="2">
    <location>
        <begin position="217"/>
        <end position="228"/>
    </location>
</feature>
<feature type="region of interest" description="Disordered" evidence="2">
    <location>
        <begin position="182"/>
        <end position="263"/>
    </location>
</feature>
<proteinExistence type="inferred from homology"/>
<dbReference type="OrthoDB" id="29853at2759"/>
<organism evidence="3 4">
    <name type="scientific">Maudiozyma exigua</name>
    <name type="common">Yeast</name>
    <name type="synonym">Kazachstania exigua</name>
    <dbReference type="NCBI Taxonomy" id="34358"/>
    <lineage>
        <taxon>Eukaryota</taxon>
        <taxon>Fungi</taxon>
        <taxon>Dikarya</taxon>
        <taxon>Ascomycota</taxon>
        <taxon>Saccharomycotina</taxon>
        <taxon>Saccharomycetes</taxon>
        <taxon>Saccharomycetales</taxon>
        <taxon>Saccharomycetaceae</taxon>
        <taxon>Maudiozyma</taxon>
    </lineage>
</organism>
<dbReference type="InterPro" id="IPR042277">
    <property type="entry name" value="IST1-like"/>
</dbReference>
<dbReference type="Pfam" id="PF03398">
    <property type="entry name" value="Ist1"/>
    <property type="match status" value="1"/>
</dbReference>
<comment type="similarity">
    <text evidence="1">Belongs to the IST1 family.</text>
</comment>
<dbReference type="AlphaFoldDB" id="A0A9P6W953"/>
<dbReference type="Gene3D" id="1.20.1260.60">
    <property type="entry name" value="Vacuolar protein sorting-associated protein Ist1"/>
    <property type="match status" value="1"/>
</dbReference>
<comment type="caution">
    <text evidence="3">The sequence shown here is derived from an EMBL/GenBank/DDBJ whole genome shotgun (WGS) entry which is preliminary data.</text>
</comment>
<dbReference type="PANTHER" id="PTHR12161">
    <property type="entry name" value="IST1 FAMILY MEMBER"/>
    <property type="match status" value="1"/>
</dbReference>
<dbReference type="FunFam" id="1.20.1260.60:FF:000002">
    <property type="entry name" value="Vacuolar protein sorting-associated protein IST1"/>
    <property type="match status" value="1"/>
</dbReference>
<dbReference type="Proteomes" id="UP000750334">
    <property type="component" value="Unassembled WGS sequence"/>
</dbReference>
<gene>
    <name evidence="3" type="ORF">C6P45_005186</name>
</gene>
<evidence type="ECO:0000256" key="2">
    <source>
        <dbReference type="SAM" id="MobiDB-lite"/>
    </source>
</evidence>
<reference evidence="3 4" key="1">
    <citation type="submission" date="2020-11" db="EMBL/GenBank/DDBJ databases">
        <title>Kefir isolates.</title>
        <authorList>
            <person name="Marcisauskas S."/>
            <person name="Kim Y."/>
            <person name="Blasche S."/>
        </authorList>
    </citation>
    <scope>NUCLEOTIDE SEQUENCE [LARGE SCALE GENOMIC DNA]</scope>
    <source>
        <strain evidence="3 4">OG2</strain>
    </source>
</reference>
<dbReference type="EMBL" id="PUHR01000085">
    <property type="protein sequence ID" value="KAG0667955.1"/>
    <property type="molecule type" value="Genomic_DNA"/>
</dbReference>
<name>A0A9P6W953_MAUEX</name>
<dbReference type="PANTHER" id="PTHR12161:SF5">
    <property type="entry name" value="IST1 HOMOLOG"/>
    <property type="match status" value="1"/>
</dbReference>
<evidence type="ECO:0000313" key="4">
    <source>
        <dbReference type="Proteomes" id="UP000750334"/>
    </source>
</evidence>
<evidence type="ECO:0000313" key="3">
    <source>
        <dbReference type="EMBL" id="KAG0667955.1"/>
    </source>
</evidence>
<feature type="compositionally biased region" description="Basic and acidic residues" evidence="2">
    <location>
        <begin position="236"/>
        <end position="252"/>
    </location>
</feature>
<accession>A0A9P6W953</accession>